<dbReference type="STRING" id="230819.A0A5C3KSR1"/>
<feature type="compositionally biased region" description="Polar residues" evidence="1">
    <location>
        <begin position="604"/>
        <end position="617"/>
    </location>
</feature>
<keyword evidence="3" id="KW-1185">Reference proteome</keyword>
<dbReference type="EMBL" id="ML210215">
    <property type="protein sequence ID" value="TFK23620.1"/>
    <property type="molecule type" value="Genomic_DNA"/>
</dbReference>
<feature type="compositionally biased region" description="Low complexity" evidence="1">
    <location>
        <begin position="292"/>
        <end position="307"/>
    </location>
</feature>
<feature type="compositionally biased region" description="Low complexity" evidence="1">
    <location>
        <begin position="1"/>
        <end position="10"/>
    </location>
</feature>
<evidence type="ECO:0000256" key="1">
    <source>
        <dbReference type="SAM" id="MobiDB-lite"/>
    </source>
</evidence>
<feature type="compositionally biased region" description="Low complexity" evidence="1">
    <location>
        <begin position="112"/>
        <end position="131"/>
    </location>
</feature>
<feature type="compositionally biased region" description="Low complexity" evidence="1">
    <location>
        <begin position="496"/>
        <end position="515"/>
    </location>
</feature>
<accession>A0A5C3KSR1</accession>
<feature type="compositionally biased region" description="Low complexity" evidence="1">
    <location>
        <begin position="449"/>
        <end position="467"/>
    </location>
</feature>
<feature type="compositionally biased region" description="Basic and acidic residues" evidence="1">
    <location>
        <begin position="223"/>
        <end position="241"/>
    </location>
</feature>
<feature type="region of interest" description="Disordered" evidence="1">
    <location>
        <begin position="1"/>
        <end position="34"/>
    </location>
</feature>
<feature type="region of interest" description="Disordered" evidence="1">
    <location>
        <begin position="575"/>
        <end position="617"/>
    </location>
</feature>
<dbReference type="AlphaFoldDB" id="A0A5C3KSR1"/>
<protein>
    <submittedName>
        <fullName evidence="2">Uncharacterized protein</fullName>
    </submittedName>
</protein>
<feature type="region of interest" description="Disordered" evidence="1">
    <location>
        <begin position="111"/>
        <end position="562"/>
    </location>
</feature>
<reference evidence="2 3" key="1">
    <citation type="journal article" date="2019" name="Nat. Ecol. Evol.">
        <title>Megaphylogeny resolves global patterns of mushroom evolution.</title>
        <authorList>
            <person name="Varga T."/>
            <person name="Krizsan K."/>
            <person name="Foldi C."/>
            <person name="Dima B."/>
            <person name="Sanchez-Garcia M."/>
            <person name="Sanchez-Ramirez S."/>
            <person name="Szollosi G.J."/>
            <person name="Szarkandi J.G."/>
            <person name="Papp V."/>
            <person name="Albert L."/>
            <person name="Andreopoulos W."/>
            <person name="Angelini C."/>
            <person name="Antonin V."/>
            <person name="Barry K.W."/>
            <person name="Bougher N.L."/>
            <person name="Buchanan P."/>
            <person name="Buyck B."/>
            <person name="Bense V."/>
            <person name="Catcheside P."/>
            <person name="Chovatia M."/>
            <person name="Cooper J."/>
            <person name="Damon W."/>
            <person name="Desjardin D."/>
            <person name="Finy P."/>
            <person name="Geml J."/>
            <person name="Haridas S."/>
            <person name="Hughes K."/>
            <person name="Justo A."/>
            <person name="Karasinski D."/>
            <person name="Kautmanova I."/>
            <person name="Kiss B."/>
            <person name="Kocsube S."/>
            <person name="Kotiranta H."/>
            <person name="LaButti K.M."/>
            <person name="Lechner B.E."/>
            <person name="Liimatainen K."/>
            <person name="Lipzen A."/>
            <person name="Lukacs Z."/>
            <person name="Mihaltcheva S."/>
            <person name="Morgado L.N."/>
            <person name="Niskanen T."/>
            <person name="Noordeloos M.E."/>
            <person name="Ohm R.A."/>
            <person name="Ortiz-Santana B."/>
            <person name="Ovrebo C."/>
            <person name="Racz N."/>
            <person name="Riley R."/>
            <person name="Savchenko A."/>
            <person name="Shiryaev A."/>
            <person name="Soop K."/>
            <person name="Spirin V."/>
            <person name="Szebenyi C."/>
            <person name="Tomsovsky M."/>
            <person name="Tulloss R.E."/>
            <person name="Uehling J."/>
            <person name="Grigoriev I.V."/>
            <person name="Vagvolgyi C."/>
            <person name="Papp T."/>
            <person name="Martin F.M."/>
            <person name="Miettinen O."/>
            <person name="Hibbett D.S."/>
            <person name="Nagy L.G."/>
        </authorList>
    </citation>
    <scope>NUCLEOTIDE SEQUENCE [LARGE SCALE GENOMIC DNA]</scope>
    <source>
        <strain evidence="2 3">CBS 121175</strain>
    </source>
</reference>
<proteinExistence type="predicted"/>
<feature type="compositionally biased region" description="Basic residues" evidence="1">
    <location>
        <begin position="249"/>
        <end position="263"/>
    </location>
</feature>
<evidence type="ECO:0000313" key="3">
    <source>
        <dbReference type="Proteomes" id="UP000307440"/>
    </source>
</evidence>
<feature type="compositionally biased region" description="Polar residues" evidence="1">
    <location>
        <begin position="520"/>
        <end position="540"/>
    </location>
</feature>
<evidence type="ECO:0000313" key="2">
    <source>
        <dbReference type="EMBL" id="TFK23620.1"/>
    </source>
</evidence>
<feature type="compositionally biased region" description="Basic and acidic residues" evidence="1">
    <location>
        <begin position="592"/>
        <end position="603"/>
    </location>
</feature>
<dbReference type="Proteomes" id="UP000307440">
    <property type="component" value="Unassembled WGS sequence"/>
</dbReference>
<name>A0A5C3KSR1_COPMA</name>
<feature type="compositionally biased region" description="Polar residues" evidence="1">
    <location>
        <begin position="469"/>
        <end position="483"/>
    </location>
</feature>
<feature type="compositionally biased region" description="Polar residues" evidence="1">
    <location>
        <begin position="308"/>
        <end position="345"/>
    </location>
</feature>
<dbReference type="OrthoDB" id="2163387at2759"/>
<feature type="compositionally biased region" description="Polar residues" evidence="1">
    <location>
        <begin position="171"/>
        <end position="182"/>
    </location>
</feature>
<sequence>MATPASSATSPSPPMAYLSHAPLTPQPTMPSVNDFHERDQRQKAVQKFLARAEISVVTRALRARLSYASYKAVHNIPHVPLRDLEAQTTQIQAASFTRTIAAKRKASGLPQSYYPAPGTPGPSTASPGPGSLRKSGSGAMLPPSSVNSPRTHYPSVNGHPSSAAHGETTSRHPFNTAPNLYTSILAPPPAKHARTIHNASDPPVPAPTRPAPSPRPRSAHKSPRTEVGRSHAKSRHSDKSKSTQSPDRRKVKRASADKGKRKQANSGVDADGDVDMKAVVTLTSLRLHHSRPSIGSASSPRSSIDGSETGSTLSYSHYAQSSARSTSGAIGAPSSVNAPSTSTPGDASLRHRTPPPSSAPIQNQSTPHAMHTAKDSEAADLMLFLATSPSPARTSKARDQTAYQALSGGDSARPKGRVLFASGSASEQHPGESPGGQGLLRAPPNLLRSGEGSFTSSISSIGSDLGGNRNPTSPSMRTISSPGSAPNQLLPPPPLSSLLPAAAPNHAAPKKPSSAGESPRPSNQGSSQDINFSEYINASPSPARAGAQGLKPNHSLRADVGRKLFEEEQMRFAAQGLTSTGNPLPGAGAHGVEQRGESQHERVQQQSWSAGINVAQS</sequence>
<gene>
    <name evidence="2" type="ORF">FA15DRAFT_459667</name>
</gene>
<organism evidence="2 3">
    <name type="scientific">Coprinopsis marcescibilis</name>
    <name type="common">Agaric fungus</name>
    <name type="synonym">Psathyrella marcescibilis</name>
    <dbReference type="NCBI Taxonomy" id="230819"/>
    <lineage>
        <taxon>Eukaryota</taxon>
        <taxon>Fungi</taxon>
        <taxon>Dikarya</taxon>
        <taxon>Basidiomycota</taxon>
        <taxon>Agaricomycotina</taxon>
        <taxon>Agaricomycetes</taxon>
        <taxon>Agaricomycetidae</taxon>
        <taxon>Agaricales</taxon>
        <taxon>Agaricineae</taxon>
        <taxon>Psathyrellaceae</taxon>
        <taxon>Coprinopsis</taxon>
    </lineage>
</organism>
<feature type="compositionally biased region" description="Pro residues" evidence="1">
    <location>
        <begin position="202"/>
        <end position="215"/>
    </location>
</feature>